<comment type="caution">
    <text evidence="4">The sequence shown here is derived from an EMBL/GenBank/DDBJ whole genome shotgun (WGS) entry which is preliminary data.</text>
</comment>
<dbReference type="OrthoDB" id="10250441at2759"/>
<comment type="subunit">
    <text evidence="2">Heterohexamer of two PFD-alpha type and four PFD-beta type subunits.</text>
</comment>
<dbReference type="SUPFAM" id="SSF46579">
    <property type="entry name" value="Prefoldin"/>
    <property type="match status" value="1"/>
</dbReference>
<dbReference type="GO" id="GO:0006457">
    <property type="term" value="P:protein folding"/>
    <property type="evidence" value="ECO:0007669"/>
    <property type="project" value="InterPro"/>
</dbReference>
<dbReference type="GO" id="GO:0016272">
    <property type="term" value="C:prefoldin complex"/>
    <property type="evidence" value="ECO:0007669"/>
    <property type="project" value="InterPro"/>
</dbReference>
<reference evidence="4" key="1">
    <citation type="journal article" date="2020" name="Ecol. Evol.">
        <title>Genome structure and content of the rice root-knot nematode (Meloidogyne graminicola).</title>
        <authorList>
            <person name="Phan N.T."/>
            <person name="Danchin E.G.J."/>
            <person name="Klopp C."/>
            <person name="Perfus-Barbeoch L."/>
            <person name="Kozlowski D.K."/>
            <person name="Koutsovoulos G.D."/>
            <person name="Lopez-Roques C."/>
            <person name="Bouchez O."/>
            <person name="Zahm M."/>
            <person name="Besnard G."/>
            <person name="Bellafiore S."/>
        </authorList>
    </citation>
    <scope>NUCLEOTIDE SEQUENCE</scope>
    <source>
        <strain evidence="4">VN-18</strain>
    </source>
</reference>
<dbReference type="Proteomes" id="UP000605970">
    <property type="component" value="Unassembled WGS sequence"/>
</dbReference>
<evidence type="ECO:0000313" key="4">
    <source>
        <dbReference type="EMBL" id="KAF7637592.1"/>
    </source>
</evidence>
<comment type="similarity">
    <text evidence="1">Belongs to the prefoldin subunit beta family.</text>
</comment>
<sequence length="101" mass="11579">MVGVTETVKNVPTAEDQQQINKFARLHKAYLENKEQLAFLNNTSQNLTDAENELMLLDDEESKVPILVGSIFVHQDQELRAILYSKFGDNIQLEDEQDNDK</sequence>
<dbReference type="AlphaFoldDB" id="A0A8S9ZXC0"/>
<proteinExistence type="inferred from homology"/>
<dbReference type="Pfam" id="PF01920">
    <property type="entry name" value="Prefoldin_2"/>
    <property type="match status" value="1"/>
</dbReference>
<dbReference type="PANTHER" id="PTHR21100">
    <property type="entry name" value="PREFOLDIN SUBUNIT 4"/>
    <property type="match status" value="1"/>
</dbReference>
<organism evidence="4 5">
    <name type="scientific">Meloidogyne graminicola</name>
    <dbReference type="NCBI Taxonomy" id="189291"/>
    <lineage>
        <taxon>Eukaryota</taxon>
        <taxon>Metazoa</taxon>
        <taxon>Ecdysozoa</taxon>
        <taxon>Nematoda</taxon>
        <taxon>Chromadorea</taxon>
        <taxon>Rhabditida</taxon>
        <taxon>Tylenchina</taxon>
        <taxon>Tylenchomorpha</taxon>
        <taxon>Tylenchoidea</taxon>
        <taxon>Meloidogynidae</taxon>
        <taxon>Meloidogyninae</taxon>
        <taxon>Meloidogyne</taxon>
    </lineage>
</organism>
<evidence type="ECO:0000256" key="3">
    <source>
        <dbReference type="ARBA" id="ARBA00023186"/>
    </source>
</evidence>
<evidence type="ECO:0000256" key="2">
    <source>
        <dbReference type="ARBA" id="ARBA00011695"/>
    </source>
</evidence>
<dbReference type="GO" id="GO:0005737">
    <property type="term" value="C:cytoplasm"/>
    <property type="evidence" value="ECO:0007669"/>
    <property type="project" value="TreeGrafter"/>
</dbReference>
<evidence type="ECO:0000313" key="5">
    <source>
        <dbReference type="Proteomes" id="UP000605970"/>
    </source>
</evidence>
<dbReference type="GO" id="GO:0051082">
    <property type="term" value="F:unfolded protein binding"/>
    <property type="evidence" value="ECO:0007669"/>
    <property type="project" value="InterPro"/>
</dbReference>
<accession>A0A8S9ZXC0</accession>
<name>A0A8S9ZXC0_9BILA</name>
<protein>
    <submittedName>
        <fullName evidence="4">Prefoldin subunit 4</fullName>
    </submittedName>
</protein>
<evidence type="ECO:0000256" key="1">
    <source>
        <dbReference type="ARBA" id="ARBA00008045"/>
    </source>
</evidence>
<dbReference type="InterPro" id="IPR002777">
    <property type="entry name" value="PFD_beta-like"/>
</dbReference>
<dbReference type="InterPro" id="IPR016661">
    <property type="entry name" value="PFDN4"/>
</dbReference>
<dbReference type="EMBL" id="JABEBT010000018">
    <property type="protein sequence ID" value="KAF7637592.1"/>
    <property type="molecule type" value="Genomic_DNA"/>
</dbReference>
<dbReference type="PANTHER" id="PTHR21100:SF9">
    <property type="entry name" value="PREFOLDIN SUBUNIT 4"/>
    <property type="match status" value="1"/>
</dbReference>
<keyword evidence="5" id="KW-1185">Reference proteome</keyword>
<keyword evidence="3" id="KW-0143">Chaperone</keyword>
<gene>
    <name evidence="4" type="ORF">Mgra_00002851</name>
</gene>